<evidence type="ECO:0000313" key="2">
    <source>
        <dbReference type="Proteomes" id="UP001218188"/>
    </source>
</evidence>
<evidence type="ECO:0000313" key="1">
    <source>
        <dbReference type="EMBL" id="KAJ7026212.1"/>
    </source>
</evidence>
<proteinExistence type="predicted"/>
<protein>
    <recommendedName>
        <fullName evidence="3">Endonuclease/exonuclease/phosphatase domain-containing protein</fullName>
    </recommendedName>
</protein>
<gene>
    <name evidence="1" type="ORF">C8F04DRAFT_1268385</name>
</gene>
<dbReference type="Proteomes" id="UP001218188">
    <property type="component" value="Unassembled WGS sequence"/>
</dbReference>
<dbReference type="EMBL" id="JARJCM010000142">
    <property type="protein sequence ID" value="KAJ7026212.1"/>
    <property type="molecule type" value="Genomic_DNA"/>
</dbReference>
<dbReference type="InterPro" id="IPR036691">
    <property type="entry name" value="Endo/exonu/phosph_ase_sf"/>
</dbReference>
<accession>A0AAD6WV09</accession>
<sequence length="199" mass="21791">MRGFRARRGPDSNTVIACFESAEIAAWFTTAFNAARGAPTNPFEFPRQILGRRRHDSNSVRVPSKAREDLSGPDFMALQIGNIILYNTYLLPESANWAGTLESDPCLALASSLAVARAGNFEILLKGDLNARTGSNTPSANDPIRRSKDNTISTRGGYLFRLCNDCDLVFISRAECFGPNGGDYTSFQGSRQTVIDYPI</sequence>
<reference evidence="1" key="1">
    <citation type="submission" date="2023-03" db="EMBL/GenBank/DDBJ databases">
        <title>Massive genome expansion in bonnet fungi (Mycena s.s.) driven by repeated elements and novel gene families across ecological guilds.</title>
        <authorList>
            <consortium name="Lawrence Berkeley National Laboratory"/>
            <person name="Harder C.B."/>
            <person name="Miyauchi S."/>
            <person name="Viragh M."/>
            <person name="Kuo A."/>
            <person name="Thoen E."/>
            <person name="Andreopoulos B."/>
            <person name="Lu D."/>
            <person name="Skrede I."/>
            <person name="Drula E."/>
            <person name="Henrissat B."/>
            <person name="Morin E."/>
            <person name="Kohler A."/>
            <person name="Barry K."/>
            <person name="LaButti K."/>
            <person name="Morin E."/>
            <person name="Salamov A."/>
            <person name="Lipzen A."/>
            <person name="Mereny Z."/>
            <person name="Hegedus B."/>
            <person name="Baldrian P."/>
            <person name="Stursova M."/>
            <person name="Weitz H."/>
            <person name="Taylor A."/>
            <person name="Grigoriev I.V."/>
            <person name="Nagy L.G."/>
            <person name="Martin F."/>
            <person name="Kauserud H."/>
        </authorList>
    </citation>
    <scope>NUCLEOTIDE SEQUENCE</scope>
    <source>
        <strain evidence="1">CBHHK200</strain>
    </source>
</reference>
<name>A0AAD6WV09_9AGAR</name>
<evidence type="ECO:0008006" key="3">
    <source>
        <dbReference type="Google" id="ProtNLM"/>
    </source>
</evidence>
<dbReference type="Gene3D" id="3.60.10.10">
    <property type="entry name" value="Endonuclease/exonuclease/phosphatase"/>
    <property type="match status" value="1"/>
</dbReference>
<keyword evidence="2" id="KW-1185">Reference proteome</keyword>
<dbReference type="AlphaFoldDB" id="A0AAD6WV09"/>
<comment type="caution">
    <text evidence="1">The sequence shown here is derived from an EMBL/GenBank/DDBJ whole genome shotgun (WGS) entry which is preliminary data.</text>
</comment>
<organism evidence="1 2">
    <name type="scientific">Mycena alexandri</name>
    <dbReference type="NCBI Taxonomy" id="1745969"/>
    <lineage>
        <taxon>Eukaryota</taxon>
        <taxon>Fungi</taxon>
        <taxon>Dikarya</taxon>
        <taxon>Basidiomycota</taxon>
        <taxon>Agaricomycotina</taxon>
        <taxon>Agaricomycetes</taxon>
        <taxon>Agaricomycetidae</taxon>
        <taxon>Agaricales</taxon>
        <taxon>Marasmiineae</taxon>
        <taxon>Mycenaceae</taxon>
        <taxon>Mycena</taxon>
    </lineage>
</organism>